<feature type="transmembrane region" description="Helical" evidence="9">
    <location>
        <begin position="30"/>
        <end position="56"/>
    </location>
</feature>
<dbReference type="GO" id="GO:0043190">
    <property type="term" value="C:ATP-binding cassette (ABC) transporter complex"/>
    <property type="evidence" value="ECO:0007669"/>
    <property type="project" value="InterPro"/>
</dbReference>
<protein>
    <submittedName>
        <fullName evidence="11">Amino acid ABC transporter, permease protein</fullName>
    </submittedName>
</protein>
<dbReference type="InterPro" id="IPR035906">
    <property type="entry name" value="MetI-like_sf"/>
</dbReference>
<organism evidence="11 12">
    <name type="scientific">Actinobacillus pleuropneumoniae serovar 6 str. Femo</name>
    <dbReference type="NCBI Taxonomy" id="754256"/>
    <lineage>
        <taxon>Bacteria</taxon>
        <taxon>Pseudomonadati</taxon>
        <taxon>Pseudomonadota</taxon>
        <taxon>Gammaproteobacteria</taxon>
        <taxon>Pasteurellales</taxon>
        <taxon>Pasteurellaceae</taxon>
        <taxon>Actinobacillus</taxon>
    </lineage>
</organism>
<dbReference type="SUPFAM" id="SSF161098">
    <property type="entry name" value="MetI-like"/>
    <property type="match status" value="1"/>
</dbReference>
<evidence type="ECO:0000256" key="4">
    <source>
        <dbReference type="ARBA" id="ARBA00022475"/>
    </source>
</evidence>
<keyword evidence="6" id="KW-0029">Amino-acid transport</keyword>
<dbReference type="EMBL" id="ADOG01000034">
    <property type="protein sequence ID" value="EFM91293.1"/>
    <property type="molecule type" value="Genomic_DNA"/>
</dbReference>
<evidence type="ECO:0000256" key="2">
    <source>
        <dbReference type="ARBA" id="ARBA00010072"/>
    </source>
</evidence>
<dbReference type="AlphaFoldDB" id="A0A828PIX9"/>
<dbReference type="InterPro" id="IPR010065">
    <property type="entry name" value="AA_ABC_transptr_permease_3TM"/>
</dbReference>
<comment type="subcellular location">
    <subcellularLocation>
        <location evidence="1">Cell inner membrane</location>
        <topology evidence="1">Multi-pass membrane protein</topology>
    </subcellularLocation>
    <subcellularLocation>
        <location evidence="9">Cell membrane</location>
        <topology evidence="9">Multi-pass membrane protein</topology>
    </subcellularLocation>
</comment>
<evidence type="ECO:0000259" key="10">
    <source>
        <dbReference type="PROSITE" id="PS50928"/>
    </source>
</evidence>
<evidence type="ECO:0000256" key="3">
    <source>
        <dbReference type="ARBA" id="ARBA00022448"/>
    </source>
</evidence>
<evidence type="ECO:0000256" key="5">
    <source>
        <dbReference type="ARBA" id="ARBA00022692"/>
    </source>
</evidence>
<proteinExistence type="inferred from homology"/>
<dbReference type="Proteomes" id="UP000005341">
    <property type="component" value="Unassembled WGS sequence"/>
</dbReference>
<feature type="domain" description="ABC transmembrane type-1" evidence="10">
    <location>
        <begin position="32"/>
        <end position="225"/>
    </location>
</feature>
<evidence type="ECO:0000256" key="1">
    <source>
        <dbReference type="ARBA" id="ARBA00004429"/>
    </source>
</evidence>
<comment type="caution">
    <text evidence="11">The sequence shown here is derived from an EMBL/GenBank/DDBJ whole genome shotgun (WGS) entry which is preliminary data.</text>
</comment>
<dbReference type="FunFam" id="1.10.3720.10:FF:000009">
    <property type="entry name" value="Amino acid ABC transporter permease"/>
    <property type="match status" value="1"/>
</dbReference>
<keyword evidence="3 9" id="KW-0813">Transport</keyword>
<reference evidence="11 12" key="1">
    <citation type="journal article" date="2010" name="J. Bacteriol.">
        <title>Comparative genomic characterization of Actinobacillus pleuropneumoniae.</title>
        <authorList>
            <person name="Xu Z."/>
            <person name="Chen X."/>
            <person name="Li L."/>
            <person name="Li T."/>
            <person name="Wang S."/>
            <person name="Chen H."/>
            <person name="Zhou R."/>
        </authorList>
    </citation>
    <scope>NUCLEOTIDE SEQUENCE [LARGE SCALE GENOMIC DNA]</scope>
    <source>
        <strain evidence="11 12">Femo</strain>
    </source>
</reference>
<dbReference type="RefSeq" id="WP_005608982.1">
    <property type="nucleotide sequence ID" value="NZ_ADOG01000034.1"/>
</dbReference>
<evidence type="ECO:0000256" key="8">
    <source>
        <dbReference type="ARBA" id="ARBA00023136"/>
    </source>
</evidence>
<evidence type="ECO:0000256" key="7">
    <source>
        <dbReference type="ARBA" id="ARBA00022989"/>
    </source>
</evidence>
<evidence type="ECO:0000313" key="12">
    <source>
        <dbReference type="Proteomes" id="UP000005341"/>
    </source>
</evidence>
<keyword evidence="8 9" id="KW-0472">Membrane</keyword>
<gene>
    <name evidence="11" type="ORF">appser6_17640</name>
</gene>
<evidence type="ECO:0000256" key="9">
    <source>
        <dbReference type="RuleBase" id="RU363032"/>
    </source>
</evidence>
<feature type="transmembrane region" description="Helical" evidence="9">
    <location>
        <begin position="204"/>
        <end position="224"/>
    </location>
</feature>
<dbReference type="PROSITE" id="PS50928">
    <property type="entry name" value="ABC_TM1"/>
    <property type="match status" value="1"/>
</dbReference>
<dbReference type="NCBIfam" id="TIGR01726">
    <property type="entry name" value="HEQRo_perm_3TM"/>
    <property type="match status" value="1"/>
</dbReference>
<dbReference type="InterPro" id="IPR043429">
    <property type="entry name" value="ArtM/GltK/GlnP/TcyL/YhdX-like"/>
</dbReference>
<name>A0A828PIX9_ACTPL</name>
<sequence length="238" mass="26257">MLENLLLQIPFMDEARVKLVMDAFLPMVEAAVLVSIPLAIASFIIGMAIAVGVALIRVTPVNGMLHRIALAIVKVYISIIRGTPMLVQISVVFYGLPAIGVYIDPIPAAIIGFSLNIGAYGSETVRAAISSVPKGQWEAGYTIGMTYMQTFRRIIAPQAIRVAVPPLSNTFIGLFKDTSLASVVTVTEMFRVAQQMANMSYDFLPVYIEAGLIYWCFCWVLFLIQAKLERRFNRFVAK</sequence>
<dbReference type="GO" id="GO:0006865">
    <property type="term" value="P:amino acid transport"/>
    <property type="evidence" value="ECO:0007669"/>
    <property type="project" value="UniProtKB-KW"/>
</dbReference>
<evidence type="ECO:0000256" key="6">
    <source>
        <dbReference type="ARBA" id="ARBA00022970"/>
    </source>
</evidence>
<dbReference type="PANTHER" id="PTHR30614:SF0">
    <property type="entry name" value="L-CYSTINE TRANSPORT SYSTEM PERMEASE PROTEIN TCYL"/>
    <property type="match status" value="1"/>
</dbReference>
<evidence type="ECO:0000313" key="11">
    <source>
        <dbReference type="EMBL" id="EFM91293.1"/>
    </source>
</evidence>
<accession>A0A828PIX9</accession>
<keyword evidence="5 9" id="KW-0812">Transmembrane</keyword>
<keyword evidence="4" id="KW-1003">Cell membrane</keyword>
<dbReference type="CDD" id="cd06261">
    <property type="entry name" value="TM_PBP2"/>
    <property type="match status" value="1"/>
</dbReference>
<keyword evidence="7 9" id="KW-1133">Transmembrane helix</keyword>
<dbReference type="PANTHER" id="PTHR30614">
    <property type="entry name" value="MEMBRANE COMPONENT OF AMINO ACID ABC TRANSPORTER"/>
    <property type="match status" value="1"/>
</dbReference>
<dbReference type="Gene3D" id="1.10.3720.10">
    <property type="entry name" value="MetI-like"/>
    <property type="match status" value="1"/>
</dbReference>
<feature type="transmembrane region" description="Helical" evidence="9">
    <location>
        <begin position="68"/>
        <end position="96"/>
    </location>
</feature>
<dbReference type="Pfam" id="PF00528">
    <property type="entry name" value="BPD_transp_1"/>
    <property type="match status" value="1"/>
</dbReference>
<comment type="similarity">
    <text evidence="2">Belongs to the binding-protein-dependent transport system permease family. HisMQ subfamily.</text>
</comment>
<dbReference type="InterPro" id="IPR000515">
    <property type="entry name" value="MetI-like"/>
</dbReference>
<dbReference type="GO" id="GO:0022857">
    <property type="term" value="F:transmembrane transporter activity"/>
    <property type="evidence" value="ECO:0007669"/>
    <property type="project" value="InterPro"/>
</dbReference>